<dbReference type="AlphaFoldDB" id="H2C393"/>
<gene>
    <name evidence="3" type="ORF">MetMK1DRAFT_00012170</name>
</gene>
<dbReference type="Proteomes" id="UP000003980">
    <property type="component" value="Unassembled WGS sequence"/>
</dbReference>
<feature type="coiled-coil region" evidence="1">
    <location>
        <begin position="80"/>
        <end position="107"/>
    </location>
</feature>
<reference evidence="3 4" key="1">
    <citation type="submission" date="2012-01" db="EMBL/GenBank/DDBJ databases">
        <title>Improved High-Quality Draft sequence of Metallosphaera yellowstonensis MK1.</title>
        <authorList>
            <consortium name="US DOE Joint Genome Institute"/>
            <person name="Lucas S."/>
            <person name="Han J."/>
            <person name="Cheng J.-F."/>
            <person name="Goodwin L."/>
            <person name="Pitluck S."/>
            <person name="Peters L."/>
            <person name="Teshima H."/>
            <person name="Detter J.C."/>
            <person name="Han C."/>
            <person name="Tapia R."/>
            <person name="Land M."/>
            <person name="Hauser L."/>
            <person name="Kyrpides N."/>
            <person name="Kozubal M."/>
            <person name="Macur R.E."/>
            <person name="Jay Z."/>
            <person name="Inskeep W."/>
            <person name="Woyke T."/>
        </authorList>
    </citation>
    <scope>NUCLEOTIDE SEQUENCE [LARGE SCALE GENOMIC DNA]</scope>
    <source>
        <strain evidence="3 4">MK1</strain>
    </source>
</reference>
<evidence type="ECO:0000259" key="2">
    <source>
        <dbReference type="Pfam" id="PF20586"/>
    </source>
</evidence>
<organism evidence="3 4">
    <name type="scientific">Metallosphaera yellowstonensis MK1</name>
    <dbReference type="NCBI Taxonomy" id="671065"/>
    <lineage>
        <taxon>Archaea</taxon>
        <taxon>Thermoproteota</taxon>
        <taxon>Thermoprotei</taxon>
        <taxon>Sulfolobales</taxon>
        <taxon>Sulfolobaceae</taxon>
        <taxon>Metallosphaera</taxon>
    </lineage>
</organism>
<accession>H2C393</accession>
<sequence length="114" mass="13667">MATRTPVWMMVRKVEERLEEVRKRRETLEKELKGLPSGHVESKLVNGRTYYYLRYWEEGKLKSKYLGKDAKEHLAMLEKTNSMRREISVLREEEKRLEKVLERILDALGVEESK</sequence>
<dbReference type="Pfam" id="PF20586">
    <property type="entry name" value="DUF6788"/>
    <property type="match status" value="1"/>
</dbReference>
<dbReference type="HOGENOM" id="CLU_2056161_0_0_2"/>
<proteinExistence type="predicted"/>
<evidence type="ECO:0000313" key="4">
    <source>
        <dbReference type="Proteomes" id="UP000003980"/>
    </source>
</evidence>
<dbReference type="STRING" id="671065.MetMK1DRAFT_00012170"/>
<dbReference type="InterPro" id="IPR046738">
    <property type="entry name" value="DUF6788"/>
</dbReference>
<feature type="domain" description="DUF6788" evidence="2">
    <location>
        <begin position="18"/>
        <end position="72"/>
    </location>
</feature>
<dbReference type="OrthoDB" id="37060at2157"/>
<dbReference type="eggNOG" id="arCOG07173">
    <property type="taxonomic scope" value="Archaea"/>
</dbReference>
<protein>
    <recommendedName>
        <fullName evidence="2">DUF6788 domain-containing protein</fullName>
    </recommendedName>
</protein>
<keyword evidence="1" id="KW-0175">Coiled coil</keyword>
<keyword evidence="4" id="KW-1185">Reference proteome</keyword>
<evidence type="ECO:0000313" key="3">
    <source>
        <dbReference type="EMBL" id="EHP70714.1"/>
    </source>
</evidence>
<dbReference type="EMBL" id="JH597761">
    <property type="protein sequence ID" value="EHP70714.1"/>
    <property type="molecule type" value="Genomic_DNA"/>
</dbReference>
<name>H2C393_9CREN</name>
<evidence type="ECO:0000256" key="1">
    <source>
        <dbReference type="SAM" id="Coils"/>
    </source>
</evidence>